<keyword evidence="10" id="KW-1185">Reference proteome</keyword>
<dbReference type="InterPro" id="IPR009011">
    <property type="entry name" value="Man6P_isomerase_rcpt-bd_dom_sf"/>
</dbReference>
<sequence>MLPLPLTLLSLLIPLTTSAAISAQASSDKLRGVLPARRDLYTPTNAGTWKCLSGDKEIAWSKVNDDFCDCPDGSDEPGTSACKNSSFYCVNEGHEGATISSSRVNDGLCEKECCDGSDEPEGVCPNVCEEVGKEHRQRVEAEMKIRRTVRREGAKIRSTYVAFAEKEKRRIEASIVSIKAELEAKRKEENHAKILLDHAESMSQASLAYKQKSPLYQSLTKHSAALKSLQDQHKKLQAREQALADVLRNLKQGYNPNYQDMAVLEAVKGWDALNPEAVAEGKAAEEKVAEGTEAAPATPPTPAPVEESKWDEAAVNQLLREDHVSLLLQHDAHISDEEPSTEGNAFDLESYVPDALYPSYENARTQVVGWLTKLGVVRENNQSSEGMVTSARDRHNTAVNQLRNIERKLSDEEQAITKIFNPNWFGKDGAWKKLEGLCLSKDTGEYTYEVCLFGQAMQKANKGGGNHSLGKFSSWNKTAPVGSPEYYSRQVYTGGAQCWNGPQRSITVDLVCGTENTLIDVSEPEKCEYRVTGTTPALCTLETAGTAGIREEKAKDEL</sequence>
<evidence type="ECO:0000256" key="3">
    <source>
        <dbReference type="ARBA" id="ARBA00022824"/>
    </source>
</evidence>
<evidence type="ECO:0000256" key="4">
    <source>
        <dbReference type="ARBA" id="ARBA00023157"/>
    </source>
</evidence>
<gene>
    <name evidence="9" type="ORF">M408DRAFT_321587</name>
</gene>
<keyword evidence="2 7" id="KW-0732">Signal</keyword>
<dbReference type="Pfam" id="PF12999">
    <property type="entry name" value="PRKCSH-like"/>
    <property type="match status" value="1"/>
</dbReference>
<feature type="signal peptide" evidence="7">
    <location>
        <begin position="1"/>
        <end position="18"/>
    </location>
</feature>
<organism evidence="9 10">
    <name type="scientific">Serendipita vermifera MAFF 305830</name>
    <dbReference type="NCBI Taxonomy" id="933852"/>
    <lineage>
        <taxon>Eukaryota</taxon>
        <taxon>Fungi</taxon>
        <taxon>Dikarya</taxon>
        <taxon>Basidiomycota</taxon>
        <taxon>Agaricomycotina</taxon>
        <taxon>Agaricomycetes</taxon>
        <taxon>Sebacinales</taxon>
        <taxon>Serendipitaceae</taxon>
        <taxon>Serendipita</taxon>
    </lineage>
</organism>
<dbReference type="HOGENOM" id="CLU_016834_2_0_1"/>
<evidence type="ECO:0000259" key="8">
    <source>
        <dbReference type="PROSITE" id="PS51914"/>
    </source>
</evidence>
<dbReference type="InterPro" id="IPR028146">
    <property type="entry name" value="PRKCSH_N"/>
</dbReference>
<keyword evidence="4" id="KW-1015">Disulfide bond</keyword>
<evidence type="ECO:0000256" key="1">
    <source>
        <dbReference type="ARBA" id="ARBA00022387"/>
    </source>
</evidence>
<feature type="coiled-coil region" evidence="5">
    <location>
        <begin position="388"/>
        <end position="415"/>
    </location>
</feature>
<dbReference type="PROSITE" id="PS51914">
    <property type="entry name" value="MRH"/>
    <property type="match status" value="1"/>
</dbReference>
<dbReference type="GO" id="GO:0017177">
    <property type="term" value="C:glucosidase II complex"/>
    <property type="evidence" value="ECO:0007669"/>
    <property type="project" value="TreeGrafter"/>
</dbReference>
<proteinExistence type="predicted"/>
<keyword evidence="3" id="KW-0256">Endoplasmic reticulum</keyword>
<evidence type="ECO:0000256" key="7">
    <source>
        <dbReference type="SAM" id="SignalP"/>
    </source>
</evidence>
<dbReference type="OrthoDB" id="28322at2759"/>
<evidence type="ECO:0000256" key="6">
    <source>
        <dbReference type="SAM" id="MobiDB-lite"/>
    </source>
</evidence>
<evidence type="ECO:0000256" key="2">
    <source>
        <dbReference type="ARBA" id="ARBA00022729"/>
    </source>
</evidence>
<feature type="domain" description="MRH" evidence="8">
    <location>
        <begin position="436"/>
        <end position="541"/>
    </location>
</feature>
<dbReference type="PANTHER" id="PTHR12630:SF1">
    <property type="entry name" value="GLUCOSIDASE 2 SUBUNIT BETA"/>
    <property type="match status" value="1"/>
</dbReference>
<accession>A0A0C3AUU8</accession>
<dbReference type="InterPro" id="IPR044865">
    <property type="entry name" value="MRH_dom"/>
</dbReference>
<dbReference type="EMBL" id="KN824344">
    <property type="protein sequence ID" value="KIM23031.1"/>
    <property type="molecule type" value="Genomic_DNA"/>
</dbReference>
<evidence type="ECO:0000313" key="10">
    <source>
        <dbReference type="Proteomes" id="UP000054097"/>
    </source>
</evidence>
<dbReference type="SUPFAM" id="SSF50911">
    <property type="entry name" value="Mannose 6-phosphate receptor domain"/>
    <property type="match status" value="1"/>
</dbReference>
<dbReference type="STRING" id="933852.A0A0C3AUU8"/>
<dbReference type="Pfam" id="PF13015">
    <property type="entry name" value="PRKCSH_1"/>
    <property type="match status" value="1"/>
</dbReference>
<dbReference type="InterPro" id="IPR039794">
    <property type="entry name" value="Gtb1-like"/>
</dbReference>
<evidence type="ECO:0000256" key="5">
    <source>
        <dbReference type="SAM" id="Coils"/>
    </source>
</evidence>
<evidence type="ECO:0000313" key="9">
    <source>
        <dbReference type="EMBL" id="KIM23031.1"/>
    </source>
</evidence>
<dbReference type="Gene3D" id="2.70.130.10">
    <property type="entry name" value="Mannose-6-phosphate receptor binding domain"/>
    <property type="match status" value="1"/>
</dbReference>
<dbReference type="Proteomes" id="UP000054097">
    <property type="component" value="Unassembled WGS sequence"/>
</dbReference>
<dbReference type="GO" id="GO:0006491">
    <property type="term" value="P:N-glycan processing"/>
    <property type="evidence" value="ECO:0007669"/>
    <property type="project" value="TreeGrafter"/>
</dbReference>
<dbReference type="InterPro" id="IPR036607">
    <property type="entry name" value="PRKCSH"/>
</dbReference>
<feature type="chain" id="PRO_5002161370" description="Glucosidase 2 subunit beta" evidence="7">
    <location>
        <begin position="19"/>
        <end position="558"/>
    </location>
</feature>
<protein>
    <recommendedName>
        <fullName evidence="1">Glucosidase 2 subunit beta</fullName>
    </recommendedName>
</protein>
<reference evidence="9 10" key="1">
    <citation type="submission" date="2014-04" db="EMBL/GenBank/DDBJ databases">
        <authorList>
            <consortium name="DOE Joint Genome Institute"/>
            <person name="Kuo A."/>
            <person name="Zuccaro A."/>
            <person name="Kohler A."/>
            <person name="Nagy L.G."/>
            <person name="Floudas D."/>
            <person name="Copeland A."/>
            <person name="Barry K.W."/>
            <person name="Cichocki N."/>
            <person name="Veneault-Fourrey C."/>
            <person name="LaButti K."/>
            <person name="Lindquist E.A."/>
            <person name="Lipzen A."/>
            <person name="Lundell T."/>
            <person name="Morin E."/>
            <person name="Murat C."/>
            <person name="Sun H."/>
            <person name="Tunlid A."/>
            <person name="Henrissat B."/>
            <person name="Grigoriev I.V."/>
            <person name="Hibbett D.S."/>
            <person name="Martin F."/>
            <person name="Nordberg H.P."/>
            <person name="Cantor M.N."/>
            <person name="Hua S.X."/>
        </authorList>
    </citation>
    <scope>NUCLEOTIDE SEQUENCE [LARGE SCALE GENOMIC DNA]</scope>
    <source>
        <strain evidence="9 10">MAFF 305830</strain>
    </source>
</reference>
<feature type="coiled-coil region" evidence="5">
    <location>
        <begin position="161"/>
        <end position="188"/>
    </location>
</feature>
<dbReference type="AlphaFoldDB" id="A0A0C3AUU8"/>
<name>A0A0C3AUU8_SERVB</name>
<reference evidence="10" key="2">
    <citation type="submission" date="2015-01" db="EMBL/GenBank/DDBJ databases">
        <title>Evolutionary Origins and Diversification of the Mycorrhizal Mutualists.</title>
        <authorList>
            <consortium name="DOE Joint Genome Institute"/>
            <consortium name="Mycorrhizal Genomics Consortium"/>
            <person name="Kohler A."/>
            <person name="Kuo A."/>
            <person name="Nagy L.G."/>
            <person name="Floudas D."/>
            <person name="Copeland A."/>
            <person name="Barry K.W."/>
            <person name="Cichocki N."/>
            <person name="Veneault-Fourrey C."/>
            <person name="LaButti K."/>
            <person name="Lindquist E.A."/>
            <person name="Lipzen A."/>
            <person name="Lundell T."/>
            <person name="Morin E."/>
            <person name="Murat C."/>
            <person name="Riley R."/>
            <person name="Ohm R."/>
            <person name="Sun H."/>
            <person name="Tunlid A."/>
            <person name="Henrissat B."/>
            <person name="Grigoriev I.V."/>
            <person name="Hibbett D.S."/>
            <person name="Martin F."/>
        </authorList>
    </citation>
    <scope>NUCLEOTIDE SEQUENCE [LARGE SCALE GENOMIC DNA]</scope>
    <source>
        <strain evidence="10">MAFF 305830</strain>
    </source>
</reference>
<feature type="coiled-coil region" evidence="5">
    <location>
        <begin position="219"/>
        <end position="246"/>
    </location>
</feature>
<keyword evidence="5" id="KW-0175">Coiled coil</keyword>
<dbReference type="PANTHER" id="PTHR12630">
    <property type="entry name" value="N-LINKED OLIGOSACCHARIDE PROCESSING"/>
    <property type="match status" value="1"/>
</dbReference>
<feature type="region of interest" description="Disordered" evidence="6">
    <location>
        <begin position="281"/>
        <end position="307"/>
    </location>
</feature>